<protein>
    <submittedName>
        <fullName evidence="1">Uncharacterized protein</fullName>
    </submittedName>
</protein>
<organism evidence="1 2">
    <name type="scientific">Cichorium intybus</name>
    <name type="common">Chicory</name>
    <dbReference type="NCBI Taxonomy" id="13427"/>
    <lineage>
        <taxon>Eukaryota</taxon>
        <taxon>Viridiplantae</taxon>
        <taxon>Streptophyta</taxon>
        <taxon>Embryophyta</taxon>
        <taxon>Tracheophyta</taxon>
        <taxon>Spermatophyta</taxon>
        <taxon>Magnoliopsida</taxon>
        <taxon>eudicotyledons</taxon>
        <taxon>Gunneridae</taxon>
        <taxon>Pentapetalae</taxon>
        <taxon>asterids</taxon>
        <taxon>campanulids</taxon>
        <taxon>Asterales</taxon>
        <taxon>Asteraceae</taxon>
        <taxon>Cichorioideae</taxon>
        <taxon>Cichorieae</taxon>
        <taxon>Cichoriinae</taxon>
        <taxon>Cichorium</taxon>
    </lineage>
</organism>
<reference evidence="1 2" key="2">
    <citation type="journal article" date="2022" name="Mol. Ecol. Resour.">
        <title>The genomes of chicory, endive, great burdock and yacon provide insights into Asteraceae paleo-polyploidization history and plant inulin production.</title>
        <authorList>
            <person name="Fan W."/>
            <person name="Wang S."/>
            <person name="Wang H."/>
            <person name="Wang A."/>
            <person name="Jiang F."/>
            <person name="Liu H."/>
            <person name="Zhao H."/>
            <person name="Xu D."/>
            <person name="Zhang Y."/>
        </authorList>
    </citation>
    <scope>NUCLEOTIDE SEQUENCE [LARGE SCALE GENOMIC DNA]</scope>
    <source>
        <strain evidence="2">cv. Punajuju</strain>
        <tissue evidence="1">Leaves</tissue>
    </source>
</reference>
<proteinExistence type="predicted"/>
<accession>A0ACB9CUW8</accession>
<sequence>MQENGQESSLSDFEAARSKLRQRWELASVLNFFKVFEPVIESNLKISAEEIETALILPNKSLAQIHISLLKGIPPVNKNLKDPDGWIVSLSKKLAMWWPWVAEGDLPLTTAKGAEVSKYKELDPTIRLVVLKALCEIRADQHDVVSYINDGVKFKNEMSTFRKNNIGEDGKGTSYWYDGNEVIGFRLYKEVNTFKKNEIQTIWETLATNLEEFQKVVDEYSSSKSKLEVAVSGAVENEVMPVLNKLQKKKERAMQKKRNEERIINNFCRVGITRSCRSSRPISYTFDEYDKAINEAIRETKRTKTKEDEKNQKKETPVVNKDSDSDSEEEDNHENNESTESDSNSSKLESEQVSKNSSNEDSEEESQEEEESHENNDDNNDKNNENDSSEDELVVKSEIENGKKRGIKKVGGDGSLEEMRNFGAKKRLRQRPNRNTAIESAIVCDSEDESLSGNSDS</sequence>
<dbReference type="EMBL" id="CM042013">
    <property type="protein sequence ID" value="KAI3738119.1"/>
    <property type="molecule type" value="Genomic_DNA"/>
</dbReference>
<evidence type="ECO:0000313" key="2">
    <source>
        <dbReference type="Proteomes" id="UP001055811"/>
    </source>
</evidence>
<evidence type="ECO:0000313" key="1">
    <source>
        <dbReference type="EMBL" id="KAI3738119.1"/>
    </source>
</evidence>
<gene>
    <name evidence="1" type="ORF">L2E82_28138</name>
</gene>
<keyword evidence="2" id="KW-1185">Reference proteome</keyword>
<name>A0ACB9CUW8_CICIN</name>
<reference evidence="2" key="1">
    <citation type="journal article" date="2022" name="Mol. Ecol. Resour.">
        <title>The genomes of chicory, endive, great burdock and yacon provide insights into Asteraceae palaeo-polyploidization history and plant inulin production.</title>
        <authorList>
            <person name="Fan W."/>
            <person name="Wang S."/>
            <person name="Wang H."/>
            <person name="Wang A."/>
            <person name="Jiang F."/>
            <person name="Liu H."/>
            <person name="Zhao H."/>
            <person name="Xu D."/>
            <person name="Zhang Y."/>
        </authorList>
    </citation>
    <scope>NUCLEOTIDE SEQUENCE [LARGE SCALE GENOMIC DNA]</scope>
    <source>
        <strain evidence="2">cv. Punajuju</strain>
    </source>
</reference>
<comment type="caution">
    <text evidence="1">The sequence shown here is derived from an EMBL/GenBank/DDBJ whole genome shotgun (WGS) entry which is preliminary data.</text>
</comment>
<dbReference type="Proteomes" id="UP001055811">
    <property type="component" value="Linkage Group LG05"/>
</dbReference>